<protein>
    <submittedName>
        <fullName evidence="5">GNAT family N-acetyltransferase</fullName>
    </submittedName>
    <submittedName>
        <fullName evidence="4">Phosphinothricin acetyltransferase</fullName>
    </submittedName>
</protein>
<evidence type="ECO:0000313" key="5">
    <source>
        <dbReference type="EMBL" id="MCX2803100.1"/>
    </source>
</evidence>
<dbReference type="Proteomes" id="UP000076077">
    <property type="component" value="Chromosome"/>
</dbReference>
<accession>A0A143HQN8</accession>
<gene>
    <name evidence="4" type="ORF">A3224_15455</name>
    <name evidence="5" type="ORF">OQJ68_15000</name>
</gene>
<dbReference type="PROSITE" id="PS51186">
    <property type="entry name" value="GNAT"/>
    <property type="match status" value="1"/>
</dbReference>
<dbReference type="EMBL" id="JAPHQB010000032">
    <property type="protein sequence ID" value="MCX2803100.1"/>
    <property type="molecule type" value="Genomic_DNA"/>
</dbReference>
<proteinExistence type="predicted"/>
<evidence type="ECO:0000256" key="1">
    <source>
        <dbReference type="ARBA" id="ARBA00022679"/>
    </source>
</evidence>
<evidence type="ECO:0000256" key="2">
    <source>
        <dbReference type="ARBA" id="ARBA00023315"/>
    </source>
</evidence>
<organism evidence="4 6">
    <name type="scientific">Microbulbifer thermotolerans</name>
    <dbReference type="NCBI Taxonomy" id="252514"/>
    <lineage>
        <taxon>Bacteria</taxon>
        <taxon>Pseudomonadati</taxon>
        <taxon>Pseudomonadota</taxon>
        <taxon>Gammaproteobacteria</taxon>
        <taxon>Cellvibrionales</taxon>
        <taxon>Microbulbiferaceae</taxon>
        <taxon>Microbulbifer</taxon>
    </lineage>
</organism>
<name>A0A143HQN8_MICTH</name>
<keyword evidence="6" id="KW-1185">Reference proteome</keyword>
<dbReference type="KEGG" id="mthd:A3224_15455"/>
<dbReference type="PANTHER" id="PTHR43072">
    <property type="entry name" value="N-ACETYLTRANSFERASE"/>
    <property type="match status" value="1"/>
</dbReference>
<dbReference type="CDD" id="cd04301">
    <property type="entry name" value="NAT_SF"/>
    <property type="match status" value="1"/>
</dbReference>
<dbReference type="Proteomes" id="UP001209730">
    <property type="component" value="Unassembled WGS sequence"/>
</dbReference>
<dbReference type="InterPro" id="IPR000182">
    <property type="entry name" value="GNAT_dom"/>
</dbReference>
<feature type="domain" description="N-acetyltransferase" evidence="3">
    <location>
        <begin position="1"/>
        <end position="161"/>
    </location>
</feature>
<dbReference type="RefSeq" id="WP_067156678.1">
    <property type="nucleotide sequence ID" value="NZ_CP014864.1"/>
</dbReference>
<dbReference type="Pfam" id="PF13420">
    <property type="entry name" value="Acetyltransf_4"/>
    <property type="match status" value="1"/>
</dbReference>
<dbReference type="STRING" id="252514.A3224_15455"/>
<dbReference type="EMBL" id="CP014864">
    <property type="protein sequence ID" value="AMX03797.1"/>
    <property type="molecule type" value="Genomic_DNA"/>
</dbReference>
<dbReference type="OrthoDB" id="5459937at2"/>
<dbReference type="InterPro" id="IPR016181">
    <property type="entry name" value="Acyl_CoA_acyltransferase"/>
</dbReference>
<dbReference type="SUPFAM" id="SSF55729">
    <property type="entry name" value="Acyl-CoA N-acyltransferases (Nat)"/>
    <property type="match status" value="1"/>
</dbReference>
<reference evidence="6" key="2">
    <citation type="submission" date="2016-03" db="EMBL/GenBank/DDBJ databases">
        <authorList>
            <person name="Lee Y.-S."/>
            <person name="Choi Y.-L."/>
        </authorList>
    </citation>
    <scope>NUCLEOTIDE SEQUENCE [LARGE SCALE GENOMIC DNA]</scope>
    <source>
        <strain evidence="6">DAU221</strain>
    </source>
</reference>
<evidence type="ECO:0000313" key="4">
    <source>
        <dbReference type="EMBL" id="AMX03797.1"/>
    </source>
</evidence>
<evidence type="ECO:0000259" key="3">
    <source>
        <dbReference type="PROSITE" id="PS51186"/>
    </source>
</evidence>
<dbReference type="GO" id="GO:0016747">
    <property type="term" value="F:acyltransferase activity, transferring groups other than amino-acyl groups"/>
    <property type="evidence" value="ECO:0007669"/>
    <property type="project" value="InterPro"/>
</dbReference>
<dbReference type="AlphaFoldDB" id="A0A143HQN8"/>
<dbReference type="PANTHER" id="PTHR43072:SF23">
    <property type="entry name" value="UPF0039 PROTEIN C11D3.02C"/>
    <property type="match status" value="1"/>
</dbReference>
<reference evidence="5" key="3">
    <citation type="submission" date="2022-11" db="EMBL/GenBank/DDBJ databases">
        <title>Chitin-degrading and fungicidal potential of chitinolytic bacterial strains from marine environment of the Pacific Ocean regions.</title>
        <authorList>
            <person name="Pentekhina I."/>
            <person name="Nedashkovskaya O."/>
            <person name="Seitkalieva A."/>
            <person name="Podvolotskaya A."/>
            <person name="Tekutyeva L."/>
            <person name="Balabanova L."/>
        </authorList>
    </citation>
    <scope>NUCLEOTIDE SEQUENCE</scope>
    <source>
        <strain evidence="5">KMM 6838</strain>
    </source>
</reference>
<sequence>MIREAEKSDAARIAEIYNYYVENSFVTFEVDRVSEDEMAKRIQGCLESDLPWLVAEHKRSVIGYCYASPWKGRCAYRYSVESTVYLDISLTSKGWGTKLYNELLARLKKRGIHVVISGIALPNKASVALHEKFGMEKVAHFKEVGRKFERWIDVGYWQCLI</sequence>
<dbReference type="NCBIfam" id="NF040504">
    <property type="entry name" value="resist_ArsN1b"/>
    <property type="match status" value="1"/>
</dbReference>
<evidence type="ECO:0000313" key="6">
    <source>
        <dbReference type="Proteomes" id="UP000076077"/>
    </source>
</evidence>
<dbReference type="GeneID" id="76609425"/>
<keyword evidence="1 4" id="KW-0808">Transferase</keyword>
<dbReference type="Gene3D" id="3.40.630.30">
    <property type="match status" value="1"/>
</dbReference>
<reference evidence="4" key="1">
    <citation type="submission" date="2016-03" db="EMBL/GenBank/DDBJ databases">
        <authorList>
            <person name="Ploux O."/>
        </authorList>
    </citation>
    <scope>NUCLEOTIDE SEQUENCE [LARGE SCALE GENOMIC DNA]</scope>
    <source>
        <strain evidence="4">DAU221</strain>
    </source>
</reference>
<keyword evidence="2" id="KW-0012">Acyltransferase</keyword>